<name>A0A7S4NEY5_GUITH</name>
<feature type="coiled-coil region" evidence="1">
    <location>
        <begin position="81"/>
        <end position="111"/>
    </location>
</feature>
<protein>
    <submittedName>
        <fullName evidence="4">Uncharacterized protein</fullName>
    </submittedName>
</protein>
<dbReference type="EMBL" id="HBKN01012046">
    <property type="protein sequence ID" value="CAE2282861.1"/>
    <property type="molecule type" value="Transcribed_RNA"/>
</dbReference>
<feature type="region of interest" description="Disordered" evidence="2">
    <location>
        <begin position="245"/>
        <end position="284"/>
    </location>
</feature>
<accession>A0A7S4NEY5</accession>
<gene>
    <name evidence="4" type="ORF">GTHE00462_LOCUS9431</name>
</gene>
<dbReference type="AlphaFoldDB" id="A0A7S4NEY5"/>
<feature type="region of interest" description="Disordered" evidence="2">
    <location>
        <begin position="362"/>
        <end position="394"/>
    </location>
</feature>
<feature type="compositionally biased region" description="Basic and acidic residues" evidence="2">
    <location>
        <begin position="407"/>
        <end position="416"/>
    </location>
</feature>
<keyword evidence="3" id="KW-1133">Transmembrane helix</keyword>
<sequence>MVDRMRRYNGEEEEQLQQRCCHGESGMEEVTRRTRRWRWVVGGISLLVCSLLVVLPSEIRGRARSHNLKNDPGKLVSNENVELLQSGADILQRAQKELEKEKRTVASINSALSYSHAANHAEKKRPHASITDTIIENAKRIEEKASALAGKRRARPAGLTLAHKVSAELQQRIVSHPSRSTKTPFAKDRGWSVDKEKADMDSFYDNLDNHAAVKELEARRKNTRDAILHETVLKTKSELKMIQHDAAKKAGGEDRKDLKVESKTSKNSEVSASHDMSRNKFSSSTARSDIDGFYDDLIQHVTAGKDGKSKMSDAAARMQEKKFFSKLRGKSKFAVQDSINVHLSSDAAREEMNSFFENEISTAEHENPLSARKEAKGSLTAGKAKAEVNEGPKDVLEKIKVANGKEAAKSRLEKKFKQQANTAAKK</sequence>
<feature type="region of interest" description="Disordered" evidence="2">
    <location>
        <begin position="407"/>
        <end position="426"/>
    </location>
</feature>
<feature type="compositionally biased region" description="Basic and acidic residues" evidence="2">
    <location>
        <begin position="384"/>
        <end position="394"/>
    </location>
</feature>
<feature type="compositionally biased region" description="Basic and acidic residues" evidence="2">
    <location>
        <begin position="245"/>
        <end position="266"/>
    </location>
</feature>
<evidence type="ECO:0000256" key="3">
    <source>
        <dbReference type="SAM" id="Phobius"/>
    </source>
</evidence>
<reference evidence="4" key="1">
    <citation type="submission" date="2021-01" db="EMBL/GenBank/DDBJ databases">
        <authorList>
            <person name="Corre E."/>
            <person name="Pelletier E."/>
            <person name="Niang G."/>
            <person name="Scheremetjew M."/>
            <person name="Finn R."/>
            <person name="Kale V."/>
            <person name="Holt S."/>
            <person name="Cochrane G."/>
            <person name="Meng A."/>
            <person name="Brown T."/>
            <person name="Cohen L."/>
        </authorList>
    </citation>
    <scope>NUCLEOTIDE SEQUENCE</scope>
    <source>
        <strain evidence="4">CCMP 2712</strain>
    </source>
</reference>
<feature type="transmembrane region" description="Helical" evidence="3">
    <location>
        <begin position="37"/>
        <end position="55"/>
    </location>
</feature>
<keyword evidence="3" id="KW-0472">Membrane</keyword>
<proteinExistence type="predicted"/>
<evidence type="ECO:0000256" key="2">
    <source>
        <dbReference type="SAM" id="MobiDB-lite"/>
    </source>
</evidence>
<feature type="compositionally biased region" description="Basic and acidic residues" evidence="2">
    <location>
        <begin position="362"/>
        <end position="376"/>
    </location>
</feature>
<keyword evidence="1" id="KW-0175">Coiled coil</keyword>
<evidence type="ECO:0000313" key="4">
    <source>
        <dbReference type="EMBL" id="CAE2282861.1"/>
    </source>
</evidence>
<evidence type="ECO:0000256" key="1">
    <source>
        <dbReference type="SAM" id="Coils"/>
    </source>
</evidence>
<keyword evidence="3" id="KW-0812">Transmembrane</keyword>
<organism evidence="4">
    <name type="scientific">Guillardia theta</name>
    <name type="common">Cryptophyte</name>
    <name type="synonym">Cryptomonas phi</name>
    <dbReference type="NCBI Taxonomy" id="55529"/>
    <lineage>
        <taxon>Eukaryota</taxon>
        <taxon>Cryptophyceae</taxon>
        <taxon>Pyrenomonadales</taxon>
        <taxon>Geminigeraceae</taxon>
        <taxon>Guillardia</taxon>
    </lineage>
</organism>